<accession>A0A2S1QX21</accession>
<dbReference type="Pfam" id="PF13648">
    <property type="entry name" value="Lipocalin_4"/>
    <property type="match status" value="1"/>
</dbReference>
<evidence type="ECO:0000259" key="2">
    <source>
        <dbReference type="Pfam" id="PF13648"/>
    </source>
</evidence>
<feature type="signal peptide" evidence="1">
    <location>
        <begin position="1"/>
        <end position="18"/>
    </location>
</feature>
<keyword evidence="1" id="KW-0732">Signal</keyword>
<protein>
    <recommendedName>
        <fullName evidence="2">Lipocalin-like domain-containing protein</fullName>
    </recommendedName>
</protein>
<dbReference type="EMBL" id="CP029186">
    <property type="protein sequence ID" value="AWH84956.1"/>
    <property type="molecule type" value="Genomic_DNA"/>
</dbReference>
<gene>
    <name evidence="3" type="ORF">HYN59_07375</name>
</gene>
<sequence>MKKLTMVAFAAAAFTALSCSDDDNNTTNNNATVSGKWMLTAVTASHAVDGNDDGVSSTNLITEGGACFTDSYLQFGANHTVANFLSAPMLGDACFTAEADGEYSVNGNKVTVTVNYEGDNDTTVYTQNGNTLTALVPDFYEVEVTVNGQTTSDSIDATLVFTKQ</sequence>
<dbReference type="OrthoDB" id="1452258at2"/>
<proteinExistence type="predicted"/>
<feature type="domain" description="Lipocalin-like" evidence="2">
    <location>
        <begin position="34"/>
        <end position="133"/>
    </location>
</feature>
<dbReference type="AlphaFoldDB" id="A0A2S1QX21"/>
<organism evidence="3 4">
    <name type="scientific">Flavobacterium album</name>
    <dbReference type="NCBI Taxonomy" id="2175091"/>
    <lineage>
        <taxon>Bacteria</taxon>
        <taxon>Pseudomonadati</taxon>
        <taxon>Bacteroidota</taxon>
        <taxon>Flavobacteriia</taxon>
        <taxon>Flavobacteriales</taxon>
        <taxon>Flavobacteriaceae</taxon>
        <taxon>Flavobacterium</taxon>
    </lineage>
</organism>
<dbReference type="InterPro" id="IPR024311">
    <property type="entry name" value="Lipocalin-like"/>
</dbReference>
<dbReference type="KEGG" id="falb:HYN59_07375"/>
<name>A0A2S1QX21_9FLAO</name>
<evidence type="ECO:0000313" key="4">
    <source>
        <dbReference type="Proteomes" id="UP000244929"/>
    </source>
</evidence>
<evidence type="ECO:0000313" key="3">
    <source>
        <dbReference type="EMBL" id="AWH84956.1"/>
    </source>
</evidence>
<keyword evidence="4" id="KW-1185">Reference proteome</keyword>
<evidence type="ECO:0000256" key="1">
    <source>
        <dbReference type="SAM" id="SignalP"/>
    </source>
</evidence>
<dbReference type="PROSITE" id="PS51257">
    <property type="entry name" value="PROKAR_LIPOPROTEIN"/>
    <property type="match status" value="1"/>
</dbReference>
<dbReference type="RefSeq" id="WP_108777662.1">
    <property type="nucleotide sequence ID" value="NZ_CP029186.1"/>
</dbReference>
<feature type="chain" id="PRO_5015701271" description="Lipocalin-like domain-containing protein" evidence="1">
    <location>
        <begin position="19"/>
        <end position="164"/>
    </location>
</feature>
<reference evidence="3 4" key="1">
    <citation type="submission" date="2018-04" db="EMBL/GenBank/DDBJ databases">
        <title>Genome sequencing of Flavobacterium sp. HYN0059.</title>
        <authorList>
            <person name="Yi H."/>
            <person name="Baek C."/>
        </authorList>
    </citation>
    <scope>NUCLEOTIDE SEQUENCE [LARGE SCALE GENOMIC DNA]</scope>
    <source>
        <strain evidence="3 4">HYN0059</strain>
    </source>
</reference>
<dbReference type="Proteomes" id="UP000244929">
    <property type="component" value="Chromosome"/>
</dbReference>